<evidence type="ECO:0000313" key="4">
    <source>
        <dbReference type="Proteomes" id="UP001521150"/>
    </source>
</evidence>
<organism evidence="3 4">
    <name type="scientific">Kibdelosporangium philippinense</name>
    <dbReference type="NCBI Taxonomy" id="211113"/>
    <lineage>
        <taxon>Bacteria</taxon>
        <taxon>Bacillati</taxon>
        <taxon>Actinomycetota</taxon>
        <taxon>Actinomycetes</taxon>
        <taxon>Pseudonocardiales</taxon>
        <taxon>Pseudonocardiaceae</taxon>
        <taxon>Kibdelosporangium</taxon>
    </lineage>
</organism>
<comment type="caution">
    <text evidence="3">The sequence shown here is derived from an EMBL/GenBank/DDBJ whole genome shotgun (WGS) entry which is preliminary data.</text>
</comment>
<name>A0ABS8Z234_9PSEU</name>
<reference evidence="3 4" key="1">
    <citation type="submission" date="2021-12" db="EMBL/GenBank/DDBJ databases">
        <title>Genome sequence of Kibdelosporangium philippinense ATCC 49844.</title>
        <authorList>
            <person name="Fedorov E.A."/>
            <person name="Omeragic M."/>
            <person name="Shalygina K.F."/>
            <person name="Maclea K.S."/>
        </authorList>
    </citation>
    <scope>NUCLEOTIDE SEQUENCE [LARGE SCALE GENOMIC DNA]</scope>
    <source>
        <strain evidence="3 4">ATCC 49844</strain>
    </source>
</reference>
<dbReference type="Gene3D" id="2.40.420.20">
    <property type="match status" value="1"/>
</dbReference>
<feature type="chain" id="PRO_5046661977" evidence="1">
    <location>
        <begin position="21"/>
        <end position="332"/>
    </location>
</feature>
<gene>
    <name evidence="3" type="ORF">LWC34_00960</name>
</gene>
<keyword evidence="1" id="KW-0732">Signal</keyword>
<evidence type="ECO:0000259" key="2">
    <source>
        <dbReference type="Pfam" id="PF01471"/>
    </source>
</evidence>
<feature type="domain" description="Peptidoglycan binding-like" evidence="2">
    <location>
        <begin position="104"/>
        <end position="153"/>
    </location>
</feature>
<protein>
    <submittedName>
        <fullName evidence="3">Peptidoglycan-binding protein</fullName>
    </submittedName>
</protein>
<evidence type="ECO:0000313" key="3">
    <source>
        <dbReference type="EMBL" id="MCE7001417.1"/>
    </source>
</evidence>
<dbReference type="Pfam" id="PF01471">
    <property type="entry name" value="PG_binding_1"/>
    <property type="match status" value="1"/>
</dbReference>
<dbReference type="RefSeq" id="WP_233722485.1">
    <property type="nucleotide sequence ID" value="NZ_JAJVCN010000001.1"/>
</dbReference>
<dbReference type="SUPFAM" id="SSF47090">
    <property type="entry name" value="PGBD-like"/>
    <property type="match status" value="1"/>
</dbReference>
<dbReference type="InterPro" id="IPR036365">
    <property type="entry name" value="PGBD-like_sf"/>
</dbReference>
<accession>A0ABS8Z234</accession>
<proteinExistence type="predicted"/>
<dbReference type="EMBL" id="JAJVCN010000001">
    <property type="protein sequence ID" value="MCE7001417.1"/>
    <property type="molecule type" value="Genomic_DNA"/>
</dbReference>
<dbReference type="Proteomes" id="UP001521150">
    <property type="component" value="Unassembled WGS sequence"/>
</dbReference>
<keyword evidence="4" id="KW-1185">Reference proteome</keyword>
<dbReference type="Gene3D" id="1.10.101.10">
    <property type="entry name" value="PGBD-like superfamily/PGBD"/>
    <property type="match status" value="1"/>
</dbReference>
<dbReference type="InterPro" id="IPR036366">
    <property type="entry name" value="PGBDSf"/>
</dbReference>
<feature type="signal peptide" evidence="1">
    <location>
        <begin position="1"/>
        <end position="20"/>
    </location>
</feature>
<evidence type="ECO:0000256" key="1">
    <source>
        <dbReference type="SAM" id="SignalP"/>
    </source>
</evidence>
<sequence>MRLWLAAVVLVSGCASPSLPAQKALPTVPVTRGDLVSSVQQPGQLGYLGSVQLVAQRQGTVTAMPTVGQVISLGQQVYAVDQRPIPLLYGSLPFYRTLNRAVEGEDVRQLERNLVDLGHASFTPDLSYTTSTVHAVKRWQKSLGLMETGMVSPGDAVVGSGPVRVVATNGLVGAMARPGDAVVTGTGTSHGVHVDLDRRHRSMAAVDQTVHVRLFGGRTVAGVVKTIAAVASSVDDRETIGVDILITSPSAELGGVFEGPVTVVFPGESRRGVLTVPVEALTVMPGGAYAVVVVGPSGRQTVEVTPGLFTSSRVEITGAGVVEGTRVEVPSI</sequence>
<dbReference type="InterPro" id="IPR002477">
    <property type="entry name" value="Peptidoglycan-bd-like"/>
</dbReference>